<comment type="caution">
    <text evidence="2">The sequence shown here is derived from an EMBL/GenBank/DDBJ whole genome shotgun (WGS) entry which is preliminary data.</text>
</comment>
<dbReference type="Pfam" id="PF22352">
    <property type="entry name" value="K319L-like_PKD"/>
    <property type="match status" value="1"/>
</dbReference>
<reference evidence="3" key="1">
    <citation type="journal article" date="2019" name="Int. J. Syst. Evol. Microbiol.">
        <title>The Global Catalogue of Microorganisms (GCM) 10K type strain sequencing project: providing services to taxonomists for standard genome sequencing and annotation.</title>
        <authorList>
            <consortium name="The Broad Institute Genomics Platform"/>
            <consortium name="The Broad Institute Genome Sequencing Center for Infectious Disease"/>
            <person name="Wu L."/>
            <person name="Ma J."/>
        </authorList>
    </citation>
    <scope>NUCLEOTIDE SEQUENCE [LARGE SCALE GENOMIC DNA]</scope>
    <source>
        <strain evidence="3">NBRC 111756</strain>
    </source>
</reference>
<dbReference type="Proteomes" id="UP001596422">
    <property type="component" value="Unassembled WGS sequence"/>
</dbReference>
<name>A0ABW2A9A3_9GAMM</name>
<evidence type="ECO:0000313" key="2">
    <source>
        <dbReference type="EMBL" id="MFC6674096.1"/>
    </source>
</evidence>
<dbReference type="RefSeq" id="WP_379913740.1">
    <property type="nucleotide sequence ID" value="NZ_JBHSWE010000002.1"/>
</dbReference>
<organism evidence="2 3">
    <name type="scientific">Marinobacterium aestuariivivens</name>
    <dbReference type="NCBI Taxonomy" id="1698799"/>
    <lineage>
        <taxon>Bacteria</taxon>
        <taxon>Pseudomonadati</taxon>
        <taxon>Pseudomonadota</taxon>
        <taxon>Gammaproteobacteria</taxon>
        <taxon>Oceanospirillales</taxon>
        <taxon>Oceanospirillaceae</taxon>
        <taxon>Marinobacterium</taxon>
    </lineage>
</organism>
<protein>
    <submittedName>
        <fullName evidence="2">PKD domain-containing protein</fullName>
    </submittedName>
</protein>
<evidence type="ECO:0000313" key="3">
    <source>
        <dbReference type="Proteomes" id="UP001596422"/>
    </source>
</evidence>
<accession>A0ABW2A9A3</accession>
<dbReference type="EMBL" id="JBHSWE010000002">
    <property type="protein sequence ID" value="MFC6674096.1"/>
    <property type="molecule type" value="Genomic_DNA"/>
</dbReference>
<gene>
    <name evidence="2" type="ORF">ACFQDL_31345</name>
</gene>
<feature type="region of interest" description="Disordered" evidence="1">
    <location>
        <begin position="249"/>
        <end position="269"/>
    </location>
</feature>
<evidence type="ECO:0000256" key="1">
    <source>
        <dbReference type="SAM" id="MobiDB-lite"/>
    </source>
</evidence>
<keyword evidence="3" id="KW-1185">Reference proteome</keyword>
<proteinExistence type="predicted"/>
<dbReference type="Gene3D" id="2.60.40.10">
    <property type="entry name" value="Immunoglobulins"/>
    <property type="match status" value="1"/>
</dbReference>
<sequence>MLSFDLVVDDGKEFSAPDTVDVTVVENSAPIANAGPDQTVDEATLVALDGTASSDPDGGDTLSFDWAGPVALDNNTSPTPTFTAPFVSAGGDTLTFTLVVTDDDPVNPKSSAPDSVTIHVQNINDPPSCHLARAVCPESKIKNNDDCTLWPPNHKLIPVNIAGVTDVDNNDETLQITAVTQDEPVNAGGDGDSSPDAVIQIADPADSVLIRAERTGLSDGSQENGRVYVISFVADDGFESCTGAVTVGVPHDRKDVPVDDGQSYDSTLP</sequence>
<dbReference type="InterPro" id="IPR013783">
    <property type="entry name" value="Ig-like_fold"/>
</dbReference>